<keyword evidence="1" id="KW-0812">Transmembrane</keyword>
<comment type="caution">
    <text evidence="2">The sequence shown here is derived from an EMBL/GenBank/DDBJ whole genome shotgun (WGS) entry which is preliminary data.</text>
</comment>
<dbReference type="PANTHER" id="PTHR31398:SF0">
    <property type="entry name" value="MEIOTIC NUCLEAR DIVISION PROTEIN 1 HOMOLOG"/>
    <property type="match status" value="1"/>
</dbReference>
<organism evidence="2 3">
    <name type="scientific">Paramecium sonneborni</name>
    <dbReference type="NCBI Taxonomy" id="65129"/>
    <lineage>
        <taxon>Eukaryota</taxon>
        <taxon>Sar</taxon>
        <taxon>Alveolata</taxon>
        <taxon>Ciliophora</taxon>
        <taxon>Intramacronucleata</taxon>
        <taxon>Oligohymenophorea</taxon>
        <taxon>Peniculida</taxon>
        <taxon>Parameciidae</taxon>
        <taxon>Paramecium</taxon>
    </lineage>
</organism>
<sequence>MKMFGNGLGELKYRAYSFLIEQKLQDRILLKLSQQIQNIKKTMMKKSIEFFKNLDIFGQNIQLNFKGQNQYQTATGGLFSLAIIAIIAFFFQQNILNFLNRVEIHLNTQTIFDFNPDSIQFNEDNYMFALAVDQPNFSTLPFFNLTVKQRIYTRFSNGSLNKQDNFIDLIPCTQDRFQKIFKNQDFSTQFSQLKLEEWLCPQLNYSIKLGGSFTSDVFEFVKITVSECSNNSNSNSILSWKPQCASTQARDRYLQQERSFRIRMYMTNNVINPLSVQNVSQTFLDDESYFSFLLSTGTEADIFYQKYNITTDDNIIPLLKEVDEEVINVKRAGDFKTKIVQNNDQQFSAIYLRRSPYTYIIRRELEDIADLLSYLGGFANIVALIFGIIIKSYNKSRFMIELANHVYDFPKKNNANMAELQDRKEIKKTIAKARAKSKTITVKNQDQDLQSPLQSLKHTQNQILFNDTKQQEQQQNTLKQEETFQIKSELQTTNRQEEQRLFQQEQEKIIQKLGILDHKSYFTKQIQKILSRSQPVLFNCKYLLSKVFCSKLFYDRNNILLYKAIKKINKDLDICVIIDTVKEINLIKELLLTQDQLVLFDFAPKQVINLQEDESKNMTSSLVRRTLESIRSNSNSQEILQQNETIQAYYKLFQAYDHIHQSLQQNNKINEKLIEKLGQEVRDIFEVSHFIQWENKQIKSLKDDLQCESINSDPHCIQKIEQIKINMNLNT</sequence>
<accession>A0A8S1NGT5</accession>
<evidence type="ECO:0000313" key="3">
    <source>
        <dbReference type="Proteomes" id="UP000692954"/>
    </source>
</evidence>
<feature type="transmembrane region" description="Helical" evidence="1">
    <location>
        <begin position="371"/>
        <end position="390"/>
    </location>
</feature>
<dbReference type="PANTHER" id="PTHR31398">
    <property type="entry name" value="MEIOTIC NUCLEAR DIVISION PROTEIN 1 HOMOLOG"/>
    <property type="match status" value="1"/>
</dbReference>
<dbReference type="OrthoDB" id="296869at2759"/>
<dbReference type="GO" id="GO:0007131">
    <property type="term" value="P:reciprocal meiotic recombination"/>
    <property type="evidence" value="ECO:0007669"/>
    <property type="project" value="TreeGrafter"/>
</dbReference>
<feature type="transmembrane region" description="Helical" evidence="1">
    <location>
        <begin position="71"/>
        <end position="91"/>
    </location>
</feature>
<evidence type="ECO:0008006" key="4">
    <source>
        <dbReference type="Google" id="ProtNLM"/>
    </source>
</evidence>
<evidence type="ECO:0000256" key="1">
    <source>
        <dbReference type="SAM" id="Phobius"/>
    </source>
</evidence>
<reference evidence="2" key="1">
    <citation type="submission" date="2021-01" db="EMBL/GenBank/DDBJ databases">
        <authorList>
            <consortium name="Genoscope - CEA"/>
            <person name="William W."/>
        </authorList>
    </citation>
    <scope>NUCLEOTIDE SEQUENCE</scope>
</reference>
<keyword evidence="1" id="KW-0472">Membrane</keyword>
<protein>
    <recommendedName>
        <fullName evidence="4">Transmembrane protein</fullName>
    </recommendedName>
</protein>
<dbReference type="GO" id="GO:0005634">
    <property type="term" value="C:nucleus"/>
    <property type="evidence" value="ECO:0007669"/>
    <property type="project" value="TreeGrafter"/>
</dbReference>
<gene>
    <name evidence="2" type="ORF">PSON_ATCC_30995.1.T0540181</name>
</gene>
<keyword evidence="3" id="KW-1185">Reference proteome</keyword>
<keyword evidence="1" id="KW-1133">Transmembrane helix</keyword>
<dbReference type="EMBL" id="CAJJDN010000054">
    <property type="protein sequence ID" value="CAD8089546.1"/>
    <property type="molecule type" value="Genomic_DNA"/>
</dbReference>
<dbReference type="Proteomes" id="UP000692954">
    <property type="component" value="Unassembled WGS sequence"/>
</dbReference>
<evidence type="ECO:0000313" key="2">
    <source>
        <dbReference type="EMBL" id="CAD8089546.1"/>
    </source>
</evidence>
<name>A0A8S1NGT5_9CILI</name>
<dbReference type="AlphaFoldDB" id="A0A8S1NGT5"/>
<proteinExistence type="predicted"/>